<sequence>MNNLSSSVDVTTKSYKGVDNTLNLHMMRSAIKAPYLEREDEHALACRWKEKGDSEAMHQIATAHMRLVISVAGRFKYFKLPFADLVQEGYVGLLEAASRFEPDRDVRFSTYATWWIRASIQDYILRNWSIVRGGTSSAQKALFFNLRRLRSKLAQDNSQLTKEELYQMISQKLGVSTTDVETMDFRFSSFDHSLNTPLVNDDENSGSKMDTLVDDAPLQDALVEREIDGERRAQWLQEALTNLNEREIQIIRIRRLDEKGATLEAVGAMMGISKERVRQIEARALQKLRRALLNSNTIGAYEMS</sequence>
<dbReference type="STRING" id="1094558.ME5_00158"/>
<evidence type="ECO:0000259" key="6">
    <source>
        <dbReference type="PROSITE" id="PS00715"/>
    </source>
</evidence>
<dbReference type="Pfam" id="PF04542">
    <property type="entry name" value="Sigma70_r2"/>
    <property type="match status" value="1"/>
</dbReference>
<dbReference type="InterPro" id="IPR007627">
    <property type="entry name" value="RNA_pol_sigma70_r2"/>
</dbReference>
<evidence type="ECO:0000256" key="3">
    <source>
        <dbReference type="ARBA" id="ARBA00023082"/>
    </source>
</evidence>
<dbReference type="Gene3D" id="1.20.120.1810">
    <property type="match status" value="1"/>
</dbReference>
<evidence type="ECO:0000313" key="8">
    <source>
        <dbReference type="Proteomes" id="UP000008952"/>
    </source>
</evidence>
<dbReference type="PROSITE" id="PS00715">
    <property type="entry name" value="SIGMA70_1"/>
    <property type="match status" value="1"/>
</dbReference>
<dbReference type="NCBIfam" id="NF005143">
    <property type="entry name" value="PRK06596.1"/>
    <property type="match status" value="1"/>
</dbReference>
<dbReference type="HOGENOM" id="CLU_014793_3_5_5"/>
<dbReference type="InterPro" id="IPR013324">
    <property type="entry name" value="RNA_pol_sigma_r3/r4-like"/>
</dbReference>
<keyword evidence="3" id="KW-0731">Sigma factor</keyword>
<dbReference type="PATRIC" id="fig|1094558.3.peg.172"/>
<reference evidence="7 8" key="1">
    <citation type="submission" date="2012-03" db="EMBL/GenBank/DDBJ databases">
        <title>The Genome Sequence of Bartonella tamiae Th239.</title>
        <authorList>
            <consortium name="The Broad Institute Genome Sequencing Platform"/>
            <consortium name="The Broad Institute Genome Sequencing Center for Infectious Disease"/>
            <person name="Feldgarden M."/>
            <person name="Kirby J."/>
            <person name="Kosoy M."/>
            <person name="Birtles R."/>
            <person name="Probert W.S."/>
            <person name="Chiaraviglio L."/>
            <person name="Young S.K."/>
            <person name="Zeng Q."/>
            <person name="Gargeya S."/>
            <person name="Fitzgerald M."/>
            <person name="Haas B."/>
            <person name="Abouelleil A."/>
            <person name="Alvarado L."/>
            <person name="Arachchi H.M."/>
            <person name="Berlin A."/>
            <person name="Chapman S.B."/>
            <person name="Gearin G."/>
            <person name="Goldberg J."/>
            <person name="Griggs A."/>
            <person name="Gujja S."/>
            <person name="Hansen M."/>
            <person name="Heiman D."/>
            <person name="Howarth C."/>
            <person name="Larimer J."/>
            <person name="Lui A."/>
            <person name="MacDonald P.J.P."/>
            <person name="McCowen C."/>
            <person name="Montmayeur A."/>
            <person name="Murphy C."/>
            <person name="Neiman D."/>
            <person name="Pearson M."/>
            <person name="Priest M."/>
            <person name="Roberts A."/>
            <person name="Saif S."/>
            <person name="Shea T."/>
            <person name="Sisk P."/>
            <person name="Stolte C."/>
            <person name="Sykes S."/>
            <person name="Wortman J."/>
            <person name="Nusbaum C."/>
            <person name="Birren B."/>
        </authorList>
    </citation>
    <scope>NUCLEOTIDE SEQUENCE [LARGE SCALE GENOMIC DNA]</scope>
    <source>
        <strain evidence="7 8">Th239</strain>
    </source>
</reference>
<dbReference type="CDD" id="cd06171">
    <property type="entry name" value="Sigma70_r4"/>
    <property type="match status" value="1"/>
</dbReference>
<name>J0R7R7_9HYPH</name>
<keyword evidence="4" id="KW-0238">DNA-binding</keyword>
<accession>J0R7R7</accession>
<dbReference type="OrthoDB" id="9809557at2"/>
<dbReference type="GO" id="GO:0016987">
    <property type="term" value="F:sigma factor activity"/>
    <property type="evidence" value="ECO:0007669"/>
    <property type="project" value="UniProtKB-KW"/>
</dbReference>
<dbReference type="SUPFAM" id="SSF88946">
    <property type="entry name" value="Sigma2 domain of RNA polymerase sigma factors"/>
    <property type="match status" value="1"/>
</dbReference>
<evidence type="ECO:0000256" key="4">
    <source>
        <dbReference type="ARBA" id="ARBA00023125"/>
    </source>
</evidence>
<dbReference type="InterPro" id="IPR013325">
    <property type="entry name" value="RNA_pol_sigma_r2"/>
</dbReference>
<dbReference type="PRINTS" id="PR00046">
    <property type="entry name" value="SIGMA70FCT"/>
</dbReference>
<dbReference type="GO" id="GO:0003677">
    <property type="term" value="F:DNA binding"/>
    <property type="evidence" value="ECO:0007669"/>
    <property type="project" value="UniProtKB-KW"/>
</dbReference>
<dbReference type="Pfam" id="PF04545">
    <property type="entry name" value="Sigma70_r4"/>
    <property type="match status" value="1"/>
</dbReference>
<proteinExistence type="inferred from homology"/>
<keyword evidence="5" id="KW-0804">Transcription</keyword>
<comment type="similarity">
    <text evidence="1">Belongs to the sigma-70 factor family.</text>
</comment>
<feature type="domain" description="RNA polymerase sigma-70" evidence="6">
    <location>
        <begin position="84"/>
        <end position="97"/>
    </location>
</feature>
<dbReference type="NCBIfam" id="TIGR02937">
    <property type="entry name" value="sigma70-ECF"/>
    <property type="match status" value="1"/>
</dbReference>
<dbReference type="InterPro" id="IPR014284">
    <property type="entry name" value="RNA_pol_sigma-70_dom"/>
</dbReference>
<evidence type="ECO:0000256" key="5">
    <source>
        <dbReference type="ARBA" id="ARBA00023163"/>
    </source>
</evidence>
<dbReference type="InterPro" id="IPR000943">
    <property type="entry name" value="RNA_pol_sigma70"/>
</dbReference>
<dbReference type="EMBL" id="AIMB01000001">
    <property type="protein sequence ID" value="EJF91779.1"/>
    <property type="molecule type" value="Genomic_DNA"/>
</dbReference>
<dbReference type="InterPro" id="IPR007630">
    <property type="entry name" value="RNA_pol_sigma70_r4"/>
</dbReference>
<dbReference type="Proteomes" id="UP000008952">
    <property type="component" value="Unassembled WGS sequence"/>
</dbReference>
<dbReference type="Gene3D" id="1.20.140.160">
    <property type="match status" value="1"/>
</dbReference>
<dbReference type="eggNOG" id="COG0568">
    <property type="taxonomic scope" value="Bacteria"/>
</dbReference>
<organism evidence="7 8">
    <name type="scientific">Bartonella tamiae Th239</name>
    <dbReference type="NCBI Taxonomy" id="1094558"/>
    <lineage>
        <taxon>Bacteria</taxon>
        <taxon>Pseudomonadati</taxon>
        <taxon>Pseudomonadota</taxon>
        <taxon>Alphaproteobacteria</taxon>
        <taxon>Hyphomicrobiales</taxon>
        <taxon>Bartonellaceae</taxon>
        <taxon>Bartonella</taxon>
    </lineage>
</organism>
<dbReference type="RefSeq" id="WP_008037496.1">
    <property type="nucleotide sequence ID" value="NZ_JH725147.1"/>
</dbReference>
<evidence type="ECO:0000256" key="2">
    <source>
        <dbReference type="ARBA" id="ARBA00023015"/>
    </source>
</evidence>
<dbReference type="PANTHER" id="PTHR30376:SF3">
    <property type="entry name" value="RNA POLYMERASE SIGMA FACTOR RPOH"/>
    <property type="match status" value="1"/>
</dbReference>
<gene>
    <name evidence="7" type="ORF">ME5_00158</name>
</gene>
<dbReference type="GO" id="GO:0006352">
    <property type="term" value="P:DNA-templated transcription initiation"/>
    <property type="evidence" value="ECO:0007669"/>
    <property type="project" value="InterPro"/>
</dbReference>
<evidence type="ECO:0000256" key="1">
    <source>
        <dbReference type="ARBA" id="ARBA00007788"/>
    </source>
</evidence>
<dbReference type="AlphaFoldDB" id="J0R7R7"/>
<dbReference type="SUPFAM" id="SSF88659">
    <property type="entry name" value="Sigma3 and sigma4 domains of RNA polymerase sigma factors"/>
    <property type="match status" value="1"/>
</dbReference>
<protein>
    <submittedName>
        <fullName evidence="7">Alternative sigma factor RpoH</fullName>
    </submittedName>
</protein>
<dbReference type="PANTHER" id="PTHR30376">
    <property type="entry name" value="SIGMA FACTOR RPOH HEAT SHOCK RELATED"/>
    <property type="match status" value="1"/>
</dbReference>
<comment type="caution">
    <text evidence="7">The sequence shown here is derived from an EMBL/GenBank/DDBJ whole genome shotgun (WGS) entry which is preliminary data.</text>
</comment>
<keyword evidence="2" id="KW-0805">Transcription regulation</keyword>
<dbReference type="NCBIfam" id="NF005693">
    <property type="entry name" value="PRK07500.1"/>
    <property type="match status" value="1"/>
</dbReference>
<evidence type="ECO:0000313" key="7">
    <source>
        <dbReference type="EMBL" id="EJF91779.1"/>
    </source>
</evidence>
<dbReference type="InterPro" id="IPR050813">
    <property type="entry name" value="Sigma-70_Factor"/>
</dbReference>
<keyword evidence="8" id="KW-1185">Reference proteome</keyword>